<dbReference type="AlphaFoldDB" id="A0A8H3PDY2"/>
<dbReference type="EMBL" id="CAJPDT010000116">
    <property type="protein sequence ID" value="CAF9939196.1"/>
    <property type="molecule type" value="Genomic_DNA"/>
</dbReference>
<evidence type="ECO:0000313" key="2">
    <source>
        <dbReference type="Proteomes" id="UP000664534"/>
    </source>
</evidence>
<accession>A0A8H3PDY2</accession>
<comment type="caution">
    <text evidence="1">The sequence shown here is derived from an EMBL/GenBank/DDBJ whole genome shotgun (WGS) entry which is preliminary data.</text>
</comment>
<organism evidence="1 2">
    <name type="scientific">Imshaugia aleurites</name>
    <dbReference type="NCBI Taxonomy" id="172621"/>
    <lineage>
        <taxon>Eukaryota</taxon>
        <taxon>Fungi</taxon>
        <taxon>Dikarya</taxon>
        <taxon>Ascomycota</taxon>
        <taxon>Pezizomycotina</taxon>
        <taxon>Lecanoromycetes</taxon>
        <taxon>OSLEUM clade</taxon>
        <taxon>Lecanoromycetidae</taxon>
        <taxon>Lecanorales</taxon>
        <taxon>Lecanorineae</taxon>
        <taxon>Parmeliaceae</taxon>
        <taxon>Imshaugia</taxon>
    </lineage>
</organism>
<proteinExistence type="predicted"/>
<gene>
    <name evidence="1" type="ORF">IMSHALPRED_001245</name>
</gene>
<keyword evidence="2" id="KW-1185">Reference proteome</keyword>
<evidence type="ECO:0000313" key="1">
    <source>
        <dbReference type="EMBL" id="CAF9939196.1"/>
    </source>
</evidence>
<protein>
    <submittedName>
        <fullName evidence="1">Uncharacterized protein</fullName>
    </submittedName>
</protein>
<dbReference type="OrthoDB" id="5414767at2759"/>
<reference evidence="1" key="1">
    <citation type="submission" date="2021-03" db="EMBL/GenBank/DDBJ databases">
        <authorList>
            <person name="Tagirdzhanova G."/>
        </authorList>
    </citation>
    <scope>NUCLEOTIDE SEQUENCE</scope>
</reference>
<dbReference type="Proteomes" id="UP000664534">
    <property type="component" value="Unassembled WGS sequence"/>
</dbReference>
<name>A0A8H3PDY2_9LECA</name>
<sequence length="358" mass="41892">MSTHILAFWNTSTNDKRAILEQTLRDLPLTHFSCLERVLQELERRPEMGYRYSLYELTNVCSPERFKACLMILTTPGRDYRVQISEIEYPVPAIGDEDLHVPDLRRSHCHIEDVEAEEQSEELARAREHAAWISLQEAVQSLPLELNLLIRDTMLEELFGPGKEIVYPYKGPAYVQHFRALDRHLYNTYSHIYYCRNMWVIEEGSESGLLRYNHSIAPEIPSKIKNLTLRWTWRDALDIDPVRRNIQDYIDREMEAAGAGGFDNLKVLRDFDTTCYEVECELEHIWFRKSYEIGCMQLDYLVIDAREAFAPDGKFLGLEAARWWAESSQPPPHLDTWAPNDDENLAEQIFDLVIARYS</sequence>